<evidence type="ECO:0000256" key="4">
    <source>
        <dbReference type="ARBA" id="ARBA00022833"/>
    </source>
</evidence>
<dbReference type="GO" id="GO:0006508">
    <property type="term" value="P:proteolysis"/>
    <property type="evidence" value="ECO:0007669"/>
    <property type="project" value="UniProtKB-KW"/>
</dbReference>
<dbReference type="Proteomes" id="UP000270296">
    <property type="component" value="Unassembled WGS sequence"/>
</dbReference>
<reference evidence="9" key="1">
    <citation type="submission" date="2016-06" db="UniProtKB">
        <authorList>
            <consortium name="WormBaseParasite"/>
        </authorList>
    </citation>
    <scope>IDENTIFICATION</scope>
</reference>
<keyword evidence="5" id="KW-0482">Metalloprotease</keyword>
<keyword evidence="1" id="KW-0645">Protease</keyword>
<keyword evidence="4" id="KW-0862">Zinc</keyword>
<dbReference type="EMBL" id="UZAM01013840">
    <property type="protein sequence ID" value="VDP30366.1"/>
    <property type="molecule type" value="Genomic_DNA"/>
</dbReference>
<name>A0A183J318_9BILA</name>
<evidence type="ECO:0000256" key="1">
    <source>
        <dbReference type="ARBA" id="ARBA00022670"/>
    </source>
</evidence>
<dbReference type="WBParaSite" id="SBAD_0001063001-mRNA-1">
    <property type="protein sequence ID" value="SBAD_0001063001-mRNA-1"/>
    <property type="gene ID" value="SBAD_0001063001"/>
</dbReference>
<sequence length="46" mass="5221">MSTQELLVKNFGKKDPKRHLEEAVDALLNDNIVENLGLMLDVDILK</sequence>
<evidence type="ECO:0000259" key="6">
    <source>
        <dbReference type="Pfam" id="PF23594"/>
    </source>
</evidence>
<evidence type="ECO:0000256" key="5">
    <source>
        <dbReference type="ARBA" id="ARBA00023049"/>
    </source>
</evidence>
<evidence type="ECO:0000313" key="7">
    <source>
        <dbReference type="EMBL" id="VDP30366.1"/>
    </source>
</evidence>
<feature type="domain" description="26S proteasome regulatory subunit RPN11 C-terminal" evidence="6">
    <location>
        <begin position="1"/>
        <end position="41"/>
    </location>
</feature>
<evidence type="ECO:0000256" key="3">
    <source>
        <dbReference type="ARBA" id="ARBA00022801"/>
    </source>
</evidence>
<accession>A0A183J318</accession>
<organism evidence="9">
    <name type="scientific">Soboliphyme baturini</name>
    <dbReference type="NCBI Taxonomy" id="241478"/>
    <lineage>
        <taxon>Eukaryota</taxon>
        <taxon>Metazoa</taxon>
        <taxon>Ecdysozoa</taxon>
        <taxon>Nematoda</taxon>
        <taxon>Enoplea</taxon>
        <taxon>Dorylaimia</taxon>
        <taxon>Dioctophymatida</taxon>
        <taxon>Dioctophymatoidea</taxon>
        <taxon>Soboliphymatidae</taxon>
        <taxon>Soboliphyme</taxon>
    </lineage>
</organism>
<dbReference type="InterPro" id="IPR056263">
    <property type="entry name" value="RPN11_C"/>
</dbReference>
<keyword evidence="3" id="KW-0378">Hydrolase</keyword>
<evidence type="ECO:0000313" key="9">
    <source>
        <dbReference type="WBParaSite" id="SBAD_0001063001-mRNA-1"/>
    </source>
</evidence>
<protein>
    <submittedName>
        <fullName evidence="9">Transposase</fullName>
    </submittedName>
</protein>
<evidence type="ECO:0000313" key="8">
    <source>
        <dbReference type="Proteomes" id="UP000270296"/>
    </source>
</evidence>
<dbReference type="AlphaFoldDB" id="A0A183J318"/>
<keyword evidence="8" id="KW-1185">Reference proteome</keyword>
<dbReference type="GO" id="GO:0008237">
    <property type="term" value="F:metallopeptidase activity"/>
    <property type="evidence" value="ECO:0007669"/>
    <property type="project" value="UniProtKB-KW"/>
</dbReference>
<reference evidence="7 8" key="2">
    <citation type="submission" date="2018-11" db="EMBL/GenBank/DDBJ databases">
        <authorList>
            <consortium name="Pathogen Informatics"/>
        </authorList>
    </citation>
    <scope>NUCLEOTIDE SEQUENCE [LARGE SCALE GENOMIC DNA]</scope>
</reference>
<dbReference type="OrthoDB" id="605656at2759"/>
<dbReference type="Pfam" id="PF23594">
    <property type="entry name" value="RPN11_C"/>
    <property type="match status" value="1"/>
</dbReference>
<dbReference type="GO" id="GO:0046872">
    <property type="term" value="F:metal ion binding"/>
    <property type="evidence" value="ECO:0007669"/>
    <property type="project" value="UniProtKB-KW"/>
</dbReference>
<proteinExistence type="predicted"/>
<gene>
    <name evidence="7" type="ORF">SBAD_LOCUS10264</name>
</gene>
<keyword evidence="2" id="KW-0479">Metal-binding</keyword>
<evidence type="ECO:0000256" key="2">
    <source>
        <dbReference type="ARBA" id="ARBA00022723"/>
    </source>
</evidence>